<name>A0AAF0TQN0_SOLVR</name>
<proteinExistence type="predicted"/>
<evidence type="ECO:0000313" key="2">
    <source>
        <dbReference type="Proteomes" id="UP001234989"/>
    </source>
</evidence>
<dbReference type="AlphaFoldDB" id="A0AAF0TQN0"/>
<organism evidence="1 2">
    <name type="scientific">Solanum verrucosum</name>
    <dbReference type="NCBI Taxonomy" id="315347"/>
    <lineage>
        <taxon>Eukaryota</taxon>
        <taxon>Viridiplantae</taxon>
        <taxon>Streptophyta</taxon>
        <taxon>Embryophyta</taxon>
        <taxon>Tracheophyta</taxon>
        <taxon>Spermatophyta</taxon>
        <taxon>Magnoliopsida</taxon>
        <taxon>eudicotyledons</taxon>
        <taxon>Gunneridae</taxon>
        <taxon>Pentapetalae</taxon>
        <taxon>asterids</taxon>
        <taxon>lamiids</taxon>
        <taxon>Solanales</taxon>
        <taxon>Solanaceae</taxon>
        <taxon>Solanoideae</taxon>
        <taxon>Solaneae</taxon>
        <taxon>Solanum</taxon>
    </lineage>
</organism>
<dbReference type="Proteomes" id="UP001234989">
    <property type="component" value="Chromosome 4"/>
</dbReference>
<evidence type="ECO:0000313" key="1">
    <source>
        <dbReference type="EMBL" id="WMV22943.1"/>
    </source>
</evidence>
<keyword evidence="2" id="KW-1185">Reference proteome</keyword>
<reference evidence="1" key="1">
    <citation type="submission" date="2023-08" db="EMBL/GenBank/DDBJ databases">
        <title>A de novo genome assembly of Solanum verrucosum Schlechtendal, a Mexican diploid species geographically isolated from the other diploid A-genome species in potato relatives.</title>
        <authorList>
            <person name="Hosaka K."/>
        </authorList>
    </citation>
    <scope>NUCLEOTIDE SEQUENCE</scope>
    <source>
        <tissue evidence="1">Young leaves</tissue>
    </source>
</reference>
<sequence>MPVGLHLIMMQIQVPRISILHIVDPTEPSRVSGEPPWIPEDSIILCT</sequence>
<dbReference type="EMBL" id="CP133615">
    <property type="protein sequence ID" value="WMV22943.1"/>
    <property type="molecule type" value="Genomic_DNA"/>
</dbReference>
<accession>A0AAF0TQN0</accession>
<gene>
    <name evidence="1" type="ORF">MTR67_016328</name>
</gene>
<protein>
    <submittedName>
        <fullName evidence="1">Uncharacterized protein</fullName>
    </submittedName>
</protein>